<feature type="compositionally biased region" description="Gly residues" evidence="2">
    <location>
        <begin position="8"/>
        <end position="18"/>
    </location>
</feature>
<dbReference type="EMBL" id="AP022572">
    <property type="protein sequence ID" value="BBX60402.1"/>
    <property type="molecule type" value="Genomic_DNA"/>
</dbReference>
<feature type="coiled-coil region" evidence="1">
    <location>
        <begin position="37"/>
        <end position="64"/>
    </location>
</feature>
<feature type="region of interest" description="Disordered" evidence="2">
    <location>
        <begin position="1"/>
        <end position="37"/>
    </location>
</feature>
<sequence>MHAALLSGGRGLSTGIGNGAADSRSAPVDEDEIGGTAAEMRALAEEAEAEAAEAEALAAAAGARARALQLGPVC</sequence>
<dbReference type="Proteomes" id="UP000467164">
    <property type="component" value="Chromosome"/>
</dbReference>
<accession>A0A7I7LLN7</accession>
<dbReference type="KEGG" id="msho:MSHO_57470"/>
<evidence type="ECO:0000313" key="4">
    <source>
        <dbReference type="Proteomes" id="UP000467164"/>
    </source>
</evidence>
<dbReference type="RefSeq" id="WP_231608713.1">
    <property type="nucleotide sequence ID" value="NZ_AP022572.1"/>
</dbReference>
<evidence type="ECO:0000256" key="2">
    <source>
        <dbReference type="SAM" id="MobiDB-lite"/>
    </source>
</evidence>
<protein>
    <submittedName>
        <fullName evidence="3">Uncharacterized protein</fullName>
    </submittedName>
</protein>
<keyword evidence="4" id="KW-1185">Reference proteome</keyword>
<organism evidence="3 4">
    <name type="scientific">Mycobacterium shottsii</name>
    <dbReference type="NCBI Taxonomy" id="133549"/>
    <lineage>
        <taxon>Bacteria</taxon>
        <taxon>Bacillati</taxon>
        <taxon>Actinomycetota</taxon>
        <taxon>Actinomycetes</taxon>
        <taxon>Mycobacteriales</taxon>
        <taxon>Mycobacteriaceae</taxon>
        <taxon>Mycobacterium</taxon>
        <taxon>Mycobacterium ulcerans group</taxon>
    </lineage>
</organism>
<name>A0A7I7LLN7_9MYCO</name>
<evidence type="ECO:0000256" key="1">
    <source>
        <dbReference type="SAM" id="Coils"/>
    </source>
</evidence>
<proteinExistence type="predicted"/>
<evidence type="ECO:0000313" key="3">
    <source>
        <dbReference type="EMBL" id="BBX60402.1"/>
    </source>
</evidence>
<keyword evidence="1" id="KW-0175">Coiled coil</keyword>
<dbReference type="AlphaFoldDB" id="A0A7I7LLN7"/>
<reference evidence="3 4" key="1">
    <citation type="journal article" date="2019" name="Emerg. Microbes Infect.">
        <title>Comprehensive subspecies identification of 175 nontuberculous mycobacteria species based on 7547 genomic profiles.</title>
        <authorList>
            <person name="Matsumoto Y."/>
            <person name="Kinjo T."/>
            <person name="Motooka D."/>
            <person name="Nabeya D."/>
            <person name="Jung N."/>
            <person name="Uechi K."/>
            <person name="Horii T."/>
            <person name="Iida T."/>
            <person name="Fujita J."/>
            <person name="Nakamura S."/>
        </authorList>
    </citation>
    <scope>NUCLEOTIDE SEQUENCE [LARGE SCALE GENOMIC DNA]</scope>
    <source>
        <strain evidence="3 4">JCM 12657</strain>
    </source>
</reference>
<gene>
    <name evidence="3" type="ORF">MSHO_57470</name>
</gene>